<proteinExistence type="predicted"/>
<evidence type="ECO:0000313" key="3">
    <source>
        <dbReference type="Proteomes" id="UP001217485"/>
    </source>
</evidence>
<protein>
    <submittedName>
        <fullName evidence="2">SHOCT domain-containing protein</fullName>
    </submittedName>
</protein>
<gene>
    <name evidence="2" type="ORF">POL72_11640</name>
</gene>
<feature type="domain" description="SHOCT" evidence="1">
    <location>
        <begin position="250"/>
        <end position="277"/>
    </location>
</feature>
<dbReference type="Proteomes" id="UP001217485">
    <property type="component" value="Unassembled WGS sequence"/>
</dbReference>
<evidence type="ECO:0000259" key="1">
    <source>
        <dbReference type="Pfam" id="PF09851"/>
    </source>
</evidence>
<comment type="caution">
    <text evidence="2">The sequence shown here is derived from an EMBL/GenBank/DDBJ whole genome shotgun (WGS) entry which is preliminary data.</text>
</comment>
<dbReference type="RefSeq" id="WP_272095197.1">
    <property type="nucleotide sequence ID" value="NZ_JAQNDK010000001.1"/>
</dbReference>
<keyword evidence="3" id="KW-1185">Reference proteome</keyword>
<dbReference type="Pfam" id="PF09851">
    <property type="entry name" value="SHOCT"/>
    <property type="match status" value="1"/>
</dbReference>
<organism evidence="2 3">
    <name type="scientific">Sorangium atrum</name>
    <dbReference type="NCBI Taxonomy" id="2995308"/>
    <lineage>
        <taxon>Bacteria</taxon>
        <taxon>Pseudomonadati</taxon>
        <taxon>Myxococcota</taxon>
        <taxon>Polyangia</taxon>
        <taxon>Polyangiales</taxon>
        <taxon>Polyangiaceae</taxon>
        <taxon>Sorangium</taxon>
    </lineage>
</organism>
<name>A0ABT5BW73_9BACT</name>
<dbReference type="InterPro" id="IPR018649">
    <property type="entry name" value="SHOCT"/>
</dbReference>
<dbReference type="EMBL" id="JAQNDK010000001">
    <property type="protein sequence ID" value="MDC0678386.1"/>
    <property type="molecule type" value="Genomic_DNA"/>
</dbReference>
<evidence type="ECO:0000313" key="2">
    <source>
        <dbReference type="EMBL" id="MDC0678386.1"/>
    </source>
</evidence>
<sequence>MQQLTVEGQQRVSDLSQRYFVSTDAVMTLLQALVNGHGTMAQFYHPELGGGGQWMQGGMTMVGDMFNNGLKAKVDGLCSELSSLLANQPFVPAPASYPSQGGQQQQQGGSGGFGGSPVSLFVPGSGGGSGSWWPGELGVPSSSGSQNNVRYAYFPGARRLAVEVNGRVSVYDTLDHQIGGVSQQQGSGSSVTFTSQYGVVSVLSLPIISGDLAVKQAPIAPAAPAQTPAPAQADAALPRPAPAQEGDIFAAIERLADLRQKGFITEQEFAAKKTELLSRI</sequence>
<reference evidence="2 3" key="1">
    <citation type="submission" date="2023-01" db="EMBL/GenBank/DDBJ databases">
        <title>Minimal conservation of predation-associated metabolite biosynthetic gene clusters underscores biosynthetic potential of Myxococcota including descriptions for ten novel species: Archangium lansinium sp. nov., Myxococcus landrumus sp. nov., Nannocystis bai.</title>
        <authorList>
            <person name="Ahearne A."/>
            <person name="Stevens C."/>
            <person name="Dowd S."/>
        </authorList>
    </citation>
    <scope>NUCLEOTIDE SEQUENCE [LARGE SCALE GENOMIC DNA]</scope>
    <source>
        <strain evidence="2 3">WIWO2</strain>
    </source>
</reference>
<accession>A0ABT5BW73</accession>